<evidence type="ECO:0000256" key="1">
    <source>
        <dbReference type="SAM" id="Phobius"/>
    </source>
</evidence>
<keyword evidence="1" id="KW-0812">Transmembrane</keyword>
<name>A0A2P2QDH3_RHIMU</name>
<protein>
    <submittedName>
        <fullName evidence="2">Uncharacterized protein</fullName>
    </submittedName>
</protein>
<feature type="transmembrane region" description="Helical" evidence="1">
    <location>
        <begin position="6"/>
        <end position="30"/>
    </location>
</feature>
<reference evidence="2" key="1">
    <citation type="submission" date="2018-02" db="EMBL/GenBank/DDBJ databases">
        <title>Rhizophora mucronata_Transcriptome.</title>
        <authorList>
            <person name="Meera S.P."/>
            <person name="Sreeshan A."/>
            <person name="Augustine A."/>
        </authorList>
    </citation>
    <scope>NUCLEOTIDE SEQUENCE</scope>
    <source>
        <tissue evidence="2">Leaf</tissue>
    </source>
</reference>
<sequence>MWSKVCIIIANLVLLISLFLTSLLIIIIVVKALRTII</sequence>
<evidence type="ECO:0000313" key="2">
    <source>
        <dbReference type="EMBL" id="MBX65063.1"/>
    </source>
</evidence>
<keyword evidence="1" id="KW-1133">Transmembrane helix</keyword>
<keyword evidence="1" id="KW-0472">Membrane</keyword>
<proteinExistence type="predicted"/>
<organism evidence="2">
    <name type="scientific">Rhizophora mucronata</name>
    <name type="common">Asiatic mangrove</name>
    <dbReference type="NCBI Taxonomy" id="61149"/>
    <lineage>
        <taxon>Eukaryota</taxon>
        <taxon>Viridiplantae</taxon>
        <taxon>Streptophyta</taxon>
        <taxon>Embryophyta</taxon>
        <taxon>Tracheophyta</taxon>
        <taxon>Spermatophyta</taxon>
        <taxon>Magnoliopsida</taxon>
        <taxon>eudicotyledons</taxon>
        <taxon>Gunneridae</taxon>
        <taxon>Pentapetalae</taxon>
        <taxon>rosids</taxon>
        <taxon>fabids</taxon>
        <taxon>Malpighiales</taxon>
        <taxon>Rhizophoraceae</taxon>
        <taxon>Rhizophora</taxon>
    </lineage>
</organism>
<dbReference type="AlphaFoldDB" id="A0A2P2QDH3"/>
<dbReference type="EMBL" id="GGEC01084579">
    <property type="protein sequence ID" value="MBX65063.1"/>
    <property type="molecule type" value="Transcribed_RNA"/>
</dbReference>
<accession>A0A2P2QDH3</accession>